<organism evidence="2 3">
    <name type="scientific">Acrasis kona</name>
    <dbReference type="NCBI Taxonomy" id="1008807"/>
    <lineage>
        <taxon>Eukaryota</taxon>
        <taxon>Discoba</taxon>
        <taxon>Heterolobosea</taxon>
        <taxon>Tetramitia</taxon>
        <taxon>Eutetramitia</taxon>
        <taxon>Acrasidae</taxon>
        <taxon>Acrasis</taxon>
    </lineage>
</organism>
<dbReference type="AlphaFoldDB" id="A0AAW2ZQE2"/>
<feature type="transmembrane region" description="Helical" evidence="1">
    <location>
        <begin position="98"/>
        <end position="121"/>
    </location>
</feature>
<dbReference type="Proteomes" id="UP001431209">
    <property type="component" value="Unassembled WGS sequence"/>
</dbReference>
<evidence type="ECO:0000256" key="1">
    <source>
        <dbReference type="SAM" id="Phobius"/>
    </source>
</evidence>
<sequence length="300" mass="33715">MDRKQVGKTRTFSAESRDIVTRYDIIQRQPLILLIALSQISLGLLATFSPKKFLEVTSLFGLTNRFIGHGGPWPYAMGGAQIVLGLLYLFVYALKYDVMYVTLAFIRIPIMLFYALSGYYFNYSHKSLPHVLGSLELVWFLLTVTLILINKLTDTPSKISYSNFSKPSQFSNIMTVSLLCLEGCAALFIPNLWCEKLGQRSPPLVQLWIRWFGLLQLCTAVTYVSALSKGCTPLLYVYNIGGRIVYIVVYAAIMFSSEILLASFATGGLVIVHNLLLLISFFELGESTDVQEKINEAKNR</sequence>
<keyword evidence="1" id="KW-0472">Membrane</keyword>
<keyword evidence="3" id="KW-1185">Reference proteome</keyword>
<feature type="transmembrane region" description="Helical" evidence="1">
    <location>
        <begin position="209"/>
        <end position="227"/>
    </location>
</feature>
<feature type="transmembrane region" description="Helical" evidence="1">
    <location>
        <begin position="73"/>
        <end position="91"/>
    </location>
</feature>
<feature type="transmembrane region" description="Helical" evidence="1">
    <location>
        <begin position="170"/>
        <end position="189"/>
    </location>
</feature>
<feature type="transmembrane region" description="Helical" evidence="1">
    <location>
        <begin position="259"/>
        <end position="282"/>
    </location>
</feature>
<accession>A0AAW2ZQE2</accession>
<proteinExistence type="predicted"/>
<dbReference type="EMBL" id="JAOPGA020001789">
    <property type="protein sequence ID" value="KAL0491367.1"/>
    <property type="molecule type" value="Genomic_DNA"/>
</dbReference>
<gene>
    <name evidence="2" type="ORF">AKO1_009885</name>
</gene>
<reference evidence="2 3" key="1">
    <citation type="submission" date="2024-03" db="EMBL/GenBank/DDBJ databases">
        <title>The Acrasis kona genome and developmental transcriptomes reveal deep origins of eukaryotic multicellular pathways.</title>
        <authorList>
            <person name="Sheikh S."/>
            <person name="Fu C.-J."/>
            <person name="Brown M.W."/>
            <person name="Baldauf S.L."/>
        </authorList>
    </citation>
    <scope>NUCLEOTIDE SEQUENCE [LARGE SCALE GENOMIC DNA]</scope>
    <source>
        <strain evidence="2 3">ATCC MYA-3509</strain>
    </source>
</reference>
<comment type="caution">
    <text evidence="2">The sequence shown here is derived from an EMBL/GenBank/DDBJ whole genome shotgun (WGS) entry which is preliminary data.</text>
</comment>
<keyword evidence="1" id="KW-1133">Transmembrane helix</keyword>
<protein>
    <submittedName>
        <fullName evidence="2">Uncharacterized protein</fullName>
    </submittedName>
</protein>
<feature type="transmembrane region" description="Helical" evidence="1">
    <location>
        <begin position="31"/>
        <end position="49"/>
    </location>
</feature>
<name>A0AAW2ZQE2_9EUKA</name>
<keyword evidence="1" id="KW-0812">Transmembrane</keyword>
<evidence type="ECO:0000313" key="3">
    <source>
        <dbReference type="Proteomes" id="UP001431209"/>
    </source>
</evidence>
<feature type="transmembrane region" description="Helical" evidence="1">
    <location>
        <begin position="127"/>
        <end position="149"/>
    </location>
</feature>
<feature type="transmembrane region" description="Helical" evidence="1">
    <location>
        <begin position="234"/>
        <end position="253"/>
    </location>
</feature>
<evidence type="ECO:0000313" key="2">
    <source>
        <dbReference type="EMBL" id="KAL0491367.1"/>
    </source>
</evidence>